<evidence type="ECO:0000259" key="1">
    <source>
        <dbReference type="Pfam" id="PF00656"/>
    </source>
</evidence>
<organism evidence="2 3">
    <name type="scientific">Duganella aceris</name>
    <dbReference type="NCBI Taxonomy" id="2703883"/>
    <lineage>
        <taxon>Bacteria</taxon>
        <taxon>Pseudomonadati</taxon>
        <taxon>Pseudomonadota</taxon>
        <taxon>Betaproteobacteria</taxon>
        <taxon>Burkholderiales</taxon>
        <taxon>Oxalobacteraceae</taxon>
        <taxon>Telluria group</taxon>
        <taxon>Duganella</taxon>
    </lineage>
</organism>
<reference evidence="3" key="1">
    <citation type="submission" date="2023-07" db="EMBL/GenBank/DDBJ databases">
        <title>Duganella aceri sp. nov., isolated from tree sap.</title>
        <authorList>
            <person name="Kim I.S."/>
        </authorList>
    </citation>
    <scope>NUCLEOTIDE SEQUENCE [LARGE SCALE GENOMIC DNA]</scope>
    <source>
        <strain evidence="3">SAP-35</strain>
    </source>
</reference>
<keyword evidence="3" id="KW-1185">Reference proteome</keyword>
<gene>
    <name evidence="2" type="ORF">GW587_19555</name>
</gene>
<dbReference type="EMBL" id="JAADJT010000009">
    <property type="protein sequence ID" value="NGZ86444.1"/>
    <property type="molecule type" value="Genomic_DNA"/>
</dbReference>
<dbReference type="InterPro" id="IPR011600">
    <property type="entry name" value="Pept_C14_caspase"/>
</dbReference>
<proteinExistence type="predicted"/>
<accession>A0ABX0FPI9</accession>
<dbReference type="InterPro" id="IPR029030">
    <property type="entry name" value="Caspase-like_dom_sf"/>
</dbReference>
<dbReference type="SUPFAM" id="SSF52129">
    <property type="entry name" value="Caspase-like"/>
    <property type="match status" value="1"/>
</dbReference>
<dbReference type="Gene3D" id="3.40.50.1460">
    <property type="match status" value="1"/>
</dbReference>
<dbReference type="PANTHER" id="PTHR22576:SF37">
    <property type="entry name" value="MUCOSA-ASSOCIATED LYMPHOID TISSUE LYMPHOMA TRANSLOCATION PROTEIN 1"/>
    <property type="match status" value="1"/>
</dbReference>
<name>A0ABX0FPI9_9BURK</name>
<evidence type="ECO:0000313" key="2">
    <source>
        <dbReference type="EMBL" id="NGZ86444.1"/>
    </source>
</evidence>
<dbReference type="Pfam" id="PF00656">
    <property type="entry name" value="Peptidase_C14"/>
    <property type="match status" value="1"/>
</dbReference>
<comment type="caution">
    <text evidence="2">The sequence shown here is derived from an EMBL/GenBank/DDBJ whole genome shotgun (WGS) entry which is preliminary data.</text>
</comment>
<dbReference type="InterPro" id="IPR052039">
    <property type="entry name" value="Caspase-related_regulators"/>
</dbReference>
<feature type="domain" description="Peptidase C14 caspase" evidence="1">
    <location>
        <begin position="4"/>
        <end position="217"/>
    </location>
</feature>
<protein>
    <submittedName>
        <fullName evidence="2">Caspase family protein</fullName>
    </submittedName>
</protein>
<evidence type="ECO:0000313" key="3">
    <source>
        <dbReference type="Proteomes" id="UP000666369"/>
    </source>
</evidence>
<dbReference type="PANTHER" id="PTHR22576">
    <property type="entry name" value="MUCOSA ASSOCIATED LYMPHOID TISSUE LYMPHOMA TRANSLOCATION PROTEIN 1/PARACASPASE"/>
    <property type="match status" value="1"/>
</dbReference>
<sequence length="482" mass="54655">MKKSLAILIGVSEYDDTTLNLPPCVNDVQLMEKVVLYGGRFTDVVCLPSTDAAVLKNALAGTIQRFAHEDVETLLFYYSGHGEFTENSFRFLLKDFSKQKASSTSLAMSDLDQMFRSLNPETMVKVIDACYSGAPIIKSSEQLRENIFDKGLFKNCYFLFSSHSDQRSYAEIGLSDFTKNIVKSISESEVPEIRFQQLISSLTDAFSQNQRQTPMFVTQGSGLHSLGEYSEDARDKLSKFVDSPSSEAVVYIEETVGEAAEVKALSLFERASAHAKKYVSRDTAEVLLDAVKCDLLGAKIDSQFAGMYEAKIEFEVDPNKVPFRKGVGIWLHNNAASEYFMLPEYYEEEYEIPISEFELVHIFRKKRTRTRSVVHGFRTGLHGLPFVAASLEMNPLLENLKKYGMWLTFALSKTHITFFYAFVNYLENGWGDYSAEDAQDFNIQKYSLTASAPQEMVSGILNDFMIWVRERAEVELDRQDFN</sequence>
<dbReference type="RefSeq" id="WP_166106292.1">
    <property type="nucleotide sequence ID" value="NZ_JAADJT010000009.1"/>
</dbReference>
<dbReference type="Proteomes" id="UP000666369">
    <property type="component" value="Unassembled WGS sequence"/>
</dbReference>